<dbReference type="OrthoDB" id="3269821at2759"/>
<evidence type="ECO:0000256" key="1">
    <source>
        <dbReference type="SAM" id="MobiDB-lite"/>
    </source>
</evidence>
<feature type="region of interest" description="Disordered" evidence="1">
    <location>
        <begin position="181"/>
        <end position="204"/>
    </location>
</feature>
<sequence>MSSSASARLSLLSTAYSRSFKLVVALRQPQILARFLTYLDWPSLHALLDTSRVTRALFSRPALLDVILARFVPGYLASRRPAVAPNLPVPIDIHDLQLFLISQSFPVHLYPSHALRSLFSLLPPSDAEEPLVSLTSAHSRFVLLLQSLVHSSHNFTAPPEPSHADLFNKLCMTLPELTSPAPLSYSPRSPTPPSTPPPPPPRHICCLKSKSSLTRRLSFFKSRTSSPPPPPPPPPLAEPHAFKAYRASWRRSMSQRRSSEAYSQSGSESDLTPPRRRYVSGSPSSNSRSSLSRSSTPTPPTSTSNSSPSPPPSRPPFTLSMISAPPPLDFAHATSPTRAPVLRVYVPCGAPTPDPQTIMRCEEQLVVAKLWSHLSTGDIVVNLGHVPQISDPTLEAFAFSDDTRPQSLFRSPPAPGENWLIFNGLMLVPFCAAPLPVPDPLSLPSPFYYTHILPRLANPVLALRRMPRFTTAPPAATGAFVFPPRRRSQPPIQTRLLRLPTRVKTTRGGGAALVRRYKWVARVYVSAPRVPGGEDGTEGELGAGWEGEWVLEGDGTKEGRETLMEWLVGRGAEQGKGTFGHDEQWEWEWELVRERCGKGRIWMRLLHVRKPGEVDMAELGAEALDRL</sequence>
<dbReference type="EMBL" id="JABCKI010005752">
    <property type="protein sequence ID" value="KAG5638625.1"/>
    <property type="molecule type" value="Genomic_DNA"/>
</dbReference>
<name>A0A9P7K775_9AGAR</name>
<organism evidence="2 3">
    <name type="scientific">Sphagnurus paluster</name>
    <dbReference type="NCBI Taxonomy" id="117069"/>
    <lineage>
        <taxon>Eukaryota</taxon>
        <taxon>Fungi</taxon>
        <taxon>Dikarya</taxon>
        <taxon>Basidiomycota</taxon>
        <taxon>Agaricomycotina</taxon>
        <taxon>Agaricomycetes</taxon>
        <taxon>Agaricomycetidae</taxon>
        <taxon>Agaricales</taxon>
        <taxon>Tricholomatineae</taxon>
        <taxon>Lyophyllaceae</taxon>
        <taxon>Sphagnurus</taxon>
    </lineage>
</organism>
<feature type="compositionally biased region" description="Low complexity" evidence="1">
    <location>
        <begin position="246"/>
        <end position="269"/>
    </location>
</feature>
<evidence type="ECO:0000313" key="2">
    <source>
        <dbReference type="EMBL" id="KAG5638625.1"/>
    </source>
</evidence>
<feature type="compositionally biased region" description="Pro residues" evidence="1">
    <location>
        <begin position="189"/>
        <end position="202"/>
    </location>
</feature>
<feature type="compositionally biased region" description="Low complexity" evidence="1">
    <location>
        <begin position="282"/>
        <end position="307"/>
    </location>
</feature>
<feature type="region of interest" description="Disordered" evidence="1">
    <location>
        <begin position="219"/>
        <end position="332"/>
    </location>
</feature>
<comment type="caution">
    <text evidence="2">The sequence shown here is derived from an EMBL/GenBank/DDBJ whole genome shotgun (WGS) entry which is preliminary data.</text>
</comment>
<proteinExistence type="predicted"/>
<accession>A0A9P7K775</accession>
<protein>
    <submittedName>
        <fullName evidence="2">Uncharacterized protein</fullName>
    </submittedName>
</protein>
<feature type="compositionally biased region" description="Pro residues" evidence="1">
    <location>
        <begin position="226"/>
        <end position="237"/>
    </location>
</feature>
<dbReference type="AlphaFoldDB" id="A0A9P7K775"/>
<reference evidence="2" key="1">
    <citation type="submission" date="2021-02" db="EMBL/GenBank/DDBJ databases">
        <authorList>
            <person name="Nieuwenhuis M."/>
            <person name="Van De Peppel L.J.J."/>
        </authorList>
    </citation>
    <scope>NUCLEOTIDE SEQUENCE</scope>
    <source>
        <strain evidence="2">D49</strain>
    </source>
</reference>
<reference evidence="2" key="2">
    <citation type="submission" date="2021-10" db="EMBL/GenBank/DDBJ databases">
        <title>Phylogenomics reveals ancestral predisposition of the termite-cultivated fungus Termitomyces towards a domesticated lifestyle.</title>
        <authorList>
            <person name="Auxier B."/>
            <person name="Grum-Grzhimaylo A."/>
            <person name="Cardenas M.E."/>
            <person name="Lodge J.D."/>
            <person name="Laessoe T."/>
            <person name="Pedersen O."/>
            <person name="Smith M.E."/>
            <person name="Kuyper T.W."/>
            <person name="Franco-Molano E.A."/>
            <person name="Baroni T.J."/>
            <person name="Aanen D.K."/>
        </authorList>
    </citation>
    <scope>NUCLEOTIDE SEQUENCE</scope>
    <source>
        <strain evidence="2">D49</strain>
    </source>
</reference>
<keyword evidence="3" id="KW-1185">Reference proteome</keyword>
<gene>
    <name evidence="2" type="ORF">H0H81_011344</name>
</gene>
<dbReference type="Proteomes" id="UP000717328">
    <property type="component" value="Unassembled WGS sequence"/>
</dbReference>
<evidence type="ECO:0000313" key="3">
    <source>
        <dbReference type="Proteomes" id="UP000717328"/>
    </source>
</evidence>